<feature type="region of interest" description="Disordered" evidence="5">
    <location>
        <begin position="1"/>
        <end position="31"/>
    </location>
</feature>
<dbReference type="InterPro" id="IPR036259">
    <property type="entry name" value="MFS_trans_sf"/>
</dbReference>
<comment type="subcellular location">
    <subcellularLocation>
        <location evidence="1">Membrane</location>
        <topology evidence="1">Multi-pass membrane protein</topology>
    </subcellularLocation>
</comment>
<dbReference type="OrthoDB" id="196103at2759"/>
<name>A0A165H0U7_XYLHT</name>
<feature type="transmembrane region" description="Helical" evidence="6">
    <location>
        <begin position="118"/>
        <end position="137"/>
    </location>
</feature>
<dbReference type="AlphaFoldDB" id="A0A165H0U7"/>
<feature type="transmembrane region" description="Helical" evidence="6">
    <location>
        <begin position="214"/>
        <end position="234"/>
    </location>
</feature>
<feature type="transmembrane region" description="Helical" evidence="6">
    <location>
        <begin position="270"/>
        <end position="288"/>
    </location>
</feature>
<accession>A0A165H0U7</accession>
<evidence type="ECO:0000313" key="7">
    <source>
        <dbReference type="EMBL" id="KZF22845.1"/>
    </source>
</evidence>
<feature type="transmembrane region" description="Helical" evidence="6">
    <location>
        <begin position="448"/>
        <end position="469"/>
    </location>
</feature>
<evidence type="ECO:0000256" key="3">
    <source>
        <dbReference type="ARBA" id="ARBA00022989"/>
    </source>
</evidence>
<organism evidence="7 8">
    <name type="scientific">Xylona heveae (strain CBS 132557 / TC161)</name>
    <dbReference type="NCBI Taxonomy" id="1328760"/>
    <lineage>
        <taxon>Eukaryota</taxon>
        <taxon>Fungi</taxon>
        <taxon>Dikarya</taxon>
        <taxon>Ascomycota</taxon>
        <taxon>Pezizomycotina</taxon>
        <taxon>Xylonomycetes</taxon>
        <taxon>Xylonales</taxon>
        <taxon>Xylonaceae</taxon>
        <taxon>Xylona</taxon>
    </lineage>
</organism>
<evidence type="ECO:0000256" key="1">
    <source>
        <dbReference type="ARBA" id="ARBA00004141"/>
    </source>
</evidence>
<feature type="transmembrane region" description="Helical" evidence="6">
    <location>
        <begin position="92"/>
        <end position="111"/>
    </location>
</feature>
<dbReference type="InterPro" id="IPR051617">
    <property type="entry name" value="UNC-93-like_regulator"/>
</dbReference>
<dbReference type="OMA" id="AYWFMGA"/>
<gene>
    <name evidence="7" type="ORF">L228DRAFT_137730</name>
</gene>
<dbReference type="RefSeq" id="XP_018188400.1">
    <property type="nucleotide sequence ID" value="XM_018329147.1"/>
</dbReference>
<dbReference type="GeneID" id="28894284"/>
<feature type="compositionally biased region" description="Basic and acidic residues" evidence="5">
    <location>
        <begin position="1"/>
        <end position="13"/>
    </location>
</feature>
<dbReference type="EMBL" id="KV407458">
    <property type="protein sequence ID" value="KZF22845.1"/>
    <property type="molecule type" value="Genomic_DNA"/>
</dbReference>
<dbReference type="Proteomes" id="UP000076632">
    <property type="component" value="Unassembled WGS sequence"/>
</dbReference>
<feature type="transmembrane region" description="Helical" evidence="6">
    <location>
        <begin position="182"/>
        <end position="202"/>
    </location>
</feature>
<dbReference type="Pfam" id="PF07690">
    <property type="entry name" value="MFS_1"/>
    <property type="match status" value="1"/>
</dbReference>
<dbReference type="InParanoid" id="A0A165H0U7"/>
<keyword evidence="4 6" id="KW-0472">Membrane</keyword>
<feature type="transmembrane region" description="Helical" evidence="6">
    <location>
        <begin position="377"/>
        <end position="395"/>
    </location>
</feature>
<evidence type="ECO:0000256" key="4">
    <source>
        <dbReference type="ARBA" id="ARBA00023136"/>
    </source>
</evidence>
<evidence type="ECO:0000256" key="5">
    <source>
        <dbReference type="SAM" id="MobiDB-lite"/>
    </source>
</evidence>
<evidence type="ECO:0000256" key="6">
    <source>
        <dbReference type="SAM" id="Phobius"/>
    </source>
</evidence>
<dbReference type="CDD" id="cd06178">
    <property type="entry name" value="MFS_unc93-like"/>
    <property type="match status" value="1"/>
</dbReference>
<feature type="transmembrane region" description="Helical" evidence="6">
    <location>
        <begin position="143"/>
        <end position="162"/>
    </location>
</feature>
<feature type="transmembrane region" description="Helical" evidence="6">
    <location>
        <begin position="416"/>
        <end position="436"/>
    </location>
</feature>
<dbReference type="SUPFAM" id="SSF103473">
    <property type="entry name" value="MFS general substrate transporter"/>
    <property type="match status" value="1"/>
</dbReference>
<keyword evidence="2 6" id="KW-0812">Transmembrane</keyword>
<dbReference type="Gene3D" id="1.20.1250.20">
    <property type="entry name" value="MFS general substrate transporter like domains"/>
    <property type="match status" value="1"/>
</dbReference>
<evidence type="ECO:0000256" key="2">
    <source>
        <dbReference type="ARBA" id="ARBA00022692"/>
    </source>
</evidence>
<keyword evidence="8" id="KW-1185">Reference proteome</keyword>
<dbReference type="GO" id="GO:0022857">
    <property type="term" value="F:transmembrane transporter activity"/>
    <property type="evidence" value="ECO:0007669"/>
    <property type="project" value="InterPro"/>
</dbReference>
<reference evidence="7 8" key="1">
    <citation type="journal article" date="2016" name="Fungal Biol.">
        <title>The genome of Xylona heveae provides a window into fungal endophytism.</title>
        <authorList>
            <person name="Gazis R."/>
            <person name="Kuo A."/>
            <person name="Riley R."/>
            <person name="LaButti K."/>
            <person name="Lipzen A."/>
            <person name="Lin J."/>
            <person name="Amirebrahimi M."/>
            <person name="Hesse C.N."/>
            <person name="Spatafora J.W."/>
            <person name="Henrissat B."/>
            <person name="Hainaut M."/>
            <person name="Grigoriev I.V."/>
            <person name="Hibbett D.S."/>
        </authorList>
    </citation>
    <scope>NUCLEOTIDE SEQUENCE [LARGE SCALE GENOMIC DNA]</scope>
    <source>
        <strain evidence="7 8">TC161</strain>
    </source>
</reference>
<dbReference type="PANTHER" id="PTHR23294">
    <property type="entry name" value="ET TRANSLATION PRODUCT-RELATED"/>
    <property type="match status" value="1"/>
</dbReference>
<proteinExistence type="predicted"/>
<dbReference type="InterPro" id="IPR011701">
    <property type="entry name" value="MFS"/>
</dbReference>
<dbReference type="GO" id="GO:0016020">
    <property type="term" value="C:membrane"/>
    <property type="evidence" value="ECO:0007669"/>
    <property type="project" value="UniProtKB-SubCell"/>
</dbReference>
<dbReference type="PANTHER" id="PTHR23294:SF59">
    <property type="entry name" value="UNC93-LIKE PROTEIN C922.05C"/>
    <property type="match status" value="1"/>
</dbReference>
<feature type="transmembrane region" description="Helical" evidence="6">
    <location>
        <begin position="338"/>
        <end position="357"/>
    </location>
</feature>
<protein>
    <submittedName>
        <fullName evidence="7">MFS general substrate transporter</fullName>
    </submittedName>
</protein>
<keyword evidence="3 6" id="KW-1133">Transmembrane helix</keyword>
<feature type="transmembrane region" description="Helical" evidence="6">
    <location>
        <begin position="48"/>
        <end position="72"/>
    </location>
</feature>
<sequence length="519" mass="57406">MAEPTTEKPKPTIEDQNASQTHSSEEAGEIHHRKSWMYRSPRIGPVTLPYYASPLTQLILVAFVCFLCPGMYNSLTGLGGAGQLNATAANNGAVATYSTFSVVGFFAGSIANRIGIKLTLSLGGIGYFVYSSSLLCFNHTQNAGFVIFAGALLGLCAGLLWAAQGSIMMSYPPEGSKGRYIFIFWVIFNLGGVIGSLIPLGQNMHSTVDHVNDGTYVAFMVLMFLGAVLAWFLCDSKHVERPDGSHVIIMKNPTWKSEILGLLEVLKTDWYIIALFPMFFSSNWFYTYHFNGVNLARFNIRTRALNNVLYWSSQMIGASVFGNLLDIKSVRRTTRAKAAWAALFTITMAIWGGGYAWQRQYTRATVDPASGYKPWDWTHSGYVGGMFLYIFYGFYDASWQTCVYWFMGSLTNNGRKLANFAGFYKGIQSAGAAIMWRLDALKIPYMNEFASCWALLGGSLLIALPVILLKVQDTVPVEQDLKFSDETAEEVAASNVLQHEAAPPFTTDTEIPPDEKTVR</sequence>
<evidence type="ECO:0000313" key="8">
    <source>
        <dbReference type="Proteomes" id="UP000076632"/>
    </source>
</evidence>